<proteinExistence type="predicted"/>
<organism evidence="1 2">
    <name type="scientific">Alicyclobacillus tolerans</name>
    <dbReference type="NCBI Taxonomy" id="90970"/>
    <lineage>
        <taxon>Bacteria</taxon>
        <taxon>Bacillati</taxon>
        <taxon>Bacillota</taxon>
        <taxon>Bacilli</taxon>
        <taxon>Bacillales</taxon>
        <taxon>Alicyclobacillaceae</taxon>
        <taxon>Alicyclobacillus</taxon>
    </lineage>
</organism>
<dbReference type="Proteomes" id="UP001229209">
    <property type="component" value="Unassembled WGS sequence"/>
</dbReference>
<dbReference type="EMBL" id="JAURUO010000017">
    <property type="protein sequence ID" value="MDP9729568.1"/>
    <property type="molecule type" value="Genomic_DNA"/>
</dbReference>
<reference evidence="1 2" key="1">
    <citation type="submission" date="2023-07" db="EMBL/GenBank/DDBJ databases">
        <title>Genomic Encyclopedia of Type Strains, Phase IV (KMG-IV): sequencing the most valuable type-strain genomes for metagenomic binning, comparative biology and taxonomic classification.</title>
        <authorList>
            <person name="Goeker M."/>
        </authorList>
    </citation>
    <scope>NUCLEOTIDE SEQUENCE [LARGE SCALE GENOMIC DNA]</scope>
    <source>
        <strain evidence="1 2">DSM 25924</strain>
    </source>
</reference>
<comment type="caution">
    <text evidence="1">The sequence shown here is derived from an EMBL/GenBank/DDBJ whole genome shotgun (WGS) entry which is preliminary data.</text>
</comment>
<keyword evidence="2" id="KW-1185">Reference proteome</keyword>
<evidence type="ECO:0000313" key="1">
    <source>
        <dbReference type="EMBL" id="MDP9729568.1"/>
    </source>
</evidence>
<dbReference type="RefSeq" id="WP_203114188.1">
    <property type="nucleotide sequence ID" value="NZ_JAURUO010000017.1"/>
</dbReference>
<sequence>MERWDGNAKAYSICHRCRGERSVLRRGHAGLGHAGTGAECAGAVVFASGDDTRAHASDERHTPGFHVSRLAVSVAGAHLGSGVVACRDGTPGTKMDATVSAACGLQTSRQGNVPLPF</sequence>
<accession>A0ABT9LZ82</accession>
<evidence type="ECO:0000313" key="2">
    <source>
        <dbReference type="Proteomes" id="UP001229209"/>
    </source>
</evidence>
<protein>
    <submittedName>
        <fullName evidence="1">Uncharacterized protein</fullName>
    </submittedName>
</protein>
<gene>
    <name evidence="1" type="ORF">J2S04_002542</name>
</gene>
<name>A0ABT9LZ82_9BACL</name>